<keyword evidence="1" id="KW-0472">Membrane</keyword>
<comment type="caution">
    <text evidence="3">The sequence shown here is derived from an EMBL/GenBank/DDBJ whole genome shotgun (WGS) entry which is preliminary data.</text>
</comment>
<dbReference type="EMBL" id="JAGZJA010000002">
    <property type="protein sequence ID" value="MBS5146529.1"/>
    <property type="molecule type" value="Genomic_DNA"/>
</dbReference>
<keyword evidence="1" id="KW-0812">Transmembrane</keyword>
<protein>
    <submittedName>
        <fullName evidence="3">Uncharacterized protein</fullName>
    </submittedName>
</protein>
<evidence type="ECO:0000256" key="1">
    <source>
        <dbReference type="SAM" id="Phobius"/>
    </source>
</evidence>
<dbReference type="AlphaFoldDB" id="A0A414FVJ3"/>
<evidence type="ECO:0000313" key="4">
    <source>
        <dbReference type="Proteomes" id="UP000286050"/>
    </source>
</evidence>
<sequence length="68" mass="7697">MIQFIKEHWVQYLIGATVAVLLGLGLSFFLGGIWSTPESIRAERVEAEQQKGEELDEIDFETRAASRD</sequence>
<reference evidence="3 4" key="1">
    <citation type="submission" date="2018-08" db="EMBL/GenBank/DDBJ databases">
        <title>A genome reference for cultivated species of the human gut microbiota.</title>
        <authorList>
            <person name="Zou Y."/>
            <person name="Xue W."/>
            <person name="Luo G."/>
        </authorList>
    </citation>
    <scope>NUCLEOTIDE SEQUENCE [LARGE SCALE GENOMIC DNA]</scope>
    <source>
        <strain evidence="3 4">AM30-5LB</strain>
    </source>
</reference>
<accession>A0A414FVJ3</accession>
<feature type="transmembrane region" description="Helical" evidence="1">
    <location>
        <begin position="12"/>
        <end position="34"/>
    </location>
</feature>
<dbReference type="RefSeq" id="WP_006723475.1">
    <property type="nucleotide sequence ID" value="NZ_CAJLDC010000004.1"/>
</dbReference>
<proteinExistence type="predicted"/>
<dbReference type="EMBL" id="QSJI01000006">
    <property type="protein sequence ID" value="RHD55072.1"/>
    <property type="molecule type" value="Genomic_DNA"/>
</dbReference>
<dbReference type="Proteomes" id="UP000738879">
    <property type="component" value="Unassembled WGS sequence"/>
</dbReference>
<dbReference type="Proteomes" id="UP000286050">
    <property type="component" value="Unassembled WGS sequence"/>
</dbReference>
<organism evidence="3 4">
    <name type="scientific">Collinsella intestinalis</name>
    <dbReference type="NCBI Taxonomy" id="147207"/>
    <lineage>
        <taxon>Bacteria</taxon>
        <taxon>Bacillati</taxon>
        <taxon>Actinomycetota</taxon>
        <taxon>Coriobacteriia</taxon>
        <taxon>Coriobacteriales</taxon>
        <taxon>Coriobacteriaceae</taxon>
        <taxon>Collinsella</taxon>
    </lineage>
</organism>
<evidence type="ECO:0000313" key="2">
    <source>
        <dbReference type="EMBL" id="MBS5146529.1"/>
    </source>
</evidence>
<gene>
    <name evidence="3" type="ORF">DW787_06800</name>
    <name evidence="2" type="ORF">KHY67_02315</name>
</gene>
<keyword evidence="1" id="KW-1133">Transmembrane helix</keyword>
<evidence type="ECO:0000313" key="3">
    <source>
        <dbReference type="EMBL" id="RHD55072.1"/>
    </source>
</evidence>
<reference evidence="2" key="2">
    <citation type="submission" date="2021-02" db="EMBL/GenBank/DDBJ databases">
        <title>Infant gut strain persistence is associated with maternal origin, phylogeny, and functional potential including surface adhesion and iron acquisition.</title>
        <authorList>
            <person name="Lou Y.C."/>
        </authorList>
    </citation>
    <scope>NUCLEOTIDE SEQUENCE</scope>
    <source>
        <strain evidence="2">L3_128_245G1_dasL3_128_245G1_concoct_49</strain>
    </source>
</reference>
<name>A0A414FVJ3_9ACTN</name>